<dbReference type="InterPro" id="IPR029061">
    <property type="entry name" value="THDP-binding"/>
</dbReference>
<dbReference type="FunFam" id="3.40.50.970:FF:000129">
    <property type="entry name" value="Transketolase"/>
    <property type="match status" value="1"/>
</dbReference>
<protein>
    <submittedName>
        <fullName evidence="5">Transketolase family protein</fullName>
    </submittedName>
</protein>
<dbReference type="InterPro" id="IPR051157">
    <property type="entry name" value="PDH/Transketolase"/>
</dbReference>
<dbReference type="AlphaFoldDB" id="A0A662D874"/>
<dbReference type="SUPFAM" id="SSF52922">
    <property type="entry name" value="TK C-terminal domain-like"/>
    <property type="match status" value="1"/>
</dbReference>
<organism evidence="5 6">
    <name type="scientific">Aerophobetes bacterium</name>
    <dbReference type="NCBI Taxonomy" id="2030807"/>
    <lineage>
        <taxon>Bacteria</taxon>
        <taxon>Candidatus Aerophobota</taxon>
    </lineage>
</organism>
<dbReference type="InterPro" id="IPR033248">
    <property type="entry name" value="Transketolase_C"/>
</dbReference>
<accession>A0A662D874</accession>
<gene>
    <name evidence="5" type="ORF">DRJ04_07670</name>
</gene>
<dbReference type="InterPro" id="IPR009014">
    <property type="entry name" value="Transketo_C/PFOR_II"/>
</dbReference>
<name>A0A662D874_UNCAE</name>
<evidence type="ECO:0000256" key="3">
    <source>
        <dbReference type="ARBA" id="ARBA00023052"/>
    </source>
</evidence>
<dbReference type="SMART" id="SM00861">
    <property type="entry name" value="Transket_pyr"/>
    <property type="match status" value="1"/>
</dbReference>
<comment type="cofactor">
    <cofactor evidence="1">
        <name>thiamine diphosphate</name>
        <dbReference type="ChEBI" id="CHEBI:58937"/>
    </cofactor>
</comment>
<sequence>MMEKVSFREAFGKTLVEVGAKDPDVVVLVADVSSSVMTDYFAKRFPERFFNVGIQEAGMVDVAVGFALSGMVPFINTFAGLFLRTVEQIRTCVSYAKTNVKIVGGYAGVSDFKDGPTHHSIMDIAVMRSMPNFVVVAPADATEVKKILPLVAEHDGPVYMRISRAATPVVFDEDHKVEIGKGVLIREGADVTLIGNGVMVYRCIEAAKILDREGISCRVINIHTIKPLDVSLIRQAAEETGAIVTAEEHSIIGGLGTAVAEVLGDTHPVPLERVGIADTFTETGPDFESLLDAYGMAVEDIVKGAKRVLGRKERR</sequence>
<dbReference type="Pfam" id="PF02779">
    <property type="entry name" value="Transket_pyr"/>
    <property type="match status" value="1"/>
</dbReference>
<reference evidence="5 6" key="1">
    <citation type="submission" date="2018-06" db="EMBL/GenBank/DDBJ databases">
        <title>Extensive metabolic versatility and redundancy in microbially diverse, dynamic hydrothermal sediments.</title>
        <authorList>
            <person name="Dombrowski N."/>
            <person name="Teske A."/>
            <person name="Baker B.J."/>
        </authorList>
    </citation>
    <scope>NUCLEOTIDE SEQUENCE [LARGE SCALE GENOMIC DNA]</scope>
    <source>
        <strain evidence="5">B3_G15</strain>
    </source>
</reference>
<evidence type="ECO:0000313" key="6">
    <source>
        <dbReference type="Proteomes" id="UP000280417"/>
    </source>
</evidence>
<dbReference type="PANTHER" id="PTHR43825">
    <property type="entry name" value="PYRUVATE DEHYDROGENASE E1 COMPONENT"/>
    <property type="match status" value="1"/>
</dbReference>
<evidence type="ECO:0000259" key="4">
    <source>
        <dbReference type="SMART" id="SM00861"/>
    </source>
</evidence>
<evidence type="ECO:0000313" key="5">
    <source>
        <dbReference type="EMBL" id="RLE11635.1"/>
    </source>
</evidence>
<feature type="domain" description="Transketolase-like pyrimidine-binding" evidence="4">
    <location>
        <begin position="5"/>
        <end position="169"/>
    </location>
</feature>
<comment type="caution">
    <text evidence="5">The sequence shown here is derived from an EMBL/GenBank/DDBJ whole genome shotgun (WGS) entry which is preliminary data.</text>
</comment>
<dbReference type="PANTHER" id="PTHR43825:SF1">
    <property type="entry name" value="TRANSKETOLASE-LIKE PYRIMIDINE-BINDING DOMAIN-CONTAINING PROTEIN"/>
    <property type="match status" value="1"/>
</dbReference>
<dbReference type="Gene3D" id="3.40.50.970">
    <property type="match status" value="1"/>
</dbReference>
<proteinExistence type="inferred from homology"/>
<comment type="similarity">
    <text evidence="2">Belongs to the transketolase family.</text>
</comment>
<evidence type="ECO:0000256" key="2">
    <source>
        <dbReference type="ARBA" id="ARBA00007131"/>
    </source>
</evidence>
<dbReference type="Gene3D" id="3.40.50.920">
    <property type="match status" value="1"/>
</dbReference>
<keyword evidence="3" id="KW-0786">Thiamine pyrophosphate</keyword>
<dbReference type="CDD" id="cd07033">
    <property type="entry name" value="TPP_PYR_DXS_TK_like"/>
    <property type="match status" value="1"/>
</dbReference>
<dbReference type="Proteomes" id="UP000280417">
    <property type="component" value="Unassembled WGS sequence"/>
</dbReference>
<dbReference type="Pfam" id="PF02780">
    <property type="entry name" value="Transketolase_C"/>
    <property type="match status" value="1"/>
</dbReference>
<dbReference type="InterPro" id="IPR005475">
    <property type="entry name" value="Transketolase-like_Pyr-bd"/>
</dbReference>
<dbReference type="SUPFAM" id="SSF52518">
    <property type="entry name" value="Thiamin diphosphate-binding fold (THDP-binding)"/>
    <property type="match status" value="1"/>
</dbReference>
<evidence type="ECO:0000256" key="1">
    <source>
        <dbReference type="ARBA" id="ARBA00001964"/>
    </source>
</evidence>
<dbReference type="EMBL" id="QMQA01000233">
    <property type="protein sequence ID" value="RLE11635.1"/>
    <property type="molecule type" value="Genomic_DNA"/>
</dbReference>